<feature type="domain" description="Integrase catalytic" evidence="1">
    <location>
        <begin position="122"/>
        <end position="282"/>
    </location>
</feature>
<dbReference type="InterPro" id="IPR001584">
    <property type="entry name" value="Integrase_cat-core"/>
</dbReference>
<dbReference type="eggNOG" id="COG2801">
    <property type="taxonomic scope" value="Bacteria"/>
</dbReference>
<dbReference type="Pfam" id="PF13276">
    <property type="entry name" value="HTH_21"/>
    <property type="match status" value="1"/>
</dbReference>
<name>F2LUX2_HIPMA</name>
<evidence type="ECO:0000313" key="3">
    <source>
        <dbReference type="Proteomes" id="UP000008139"/>
    </source>
</evidence>
<dbReference type="InterPro" id="IPR050900">
    <property type="entry name" value="Transposase_IS3/IS150/IS904"/>
</dbReference>
<dbReference type="InterPro" id="IPR012337">
    <property type="entry name" value="RNaseH-like_sf"/>
</dbReference>
<dbReference type="AlphaFoldDB" id="F2LUX2"/>
<proteinExistence type="predicted"/>
<dbReference type="InParanoid" id="F2LUX2"/>
<dbReference type="KEGG" id="hmr:Hipma_1699"/>
<gene>
    <name evidence="2" type="ordered locus">Hipma_1699</name>
</gene>
<dbReference type="EMBL" id="CP002606">
    <property type="protein sequence ID" value="AEA34641.1"/>
    <property type="molecule type" value="Genomic_DNA"/>
</dbReference>
<dbReference type="PANTHER" id="PTHR46889:SF4">
    <property type="entry name" value="TRANSPOSASE INSO FOR INSERTION SEQUENCE ELEMENT IS911B-RELATED"/>
    <property type="match status" value="1"/>
</dbReference>
<dbReference type="InterPro" id="IPR048020">
    <property type="entry name" value="Transpos_IS3"/>
</dbReference>
<dbReference type="SUPFAM" id="SSF53098">
    <property type="entry name" value="Ribonuclease H-like"/>
    <property type="match status" value="1"/>
</dbReference>
<dbReference type="PANTHER" id="PTHR46889">
    <property type="entry name" value="TRANSPOSASE INSF FOR INSERTION SEQUENCE IS3B-RELATED"/>
    <property type="match status" value="1"/>
</dbReference>
<dbReference type="NCBIfam" id="NF033516">
    <property type="entry name" value="transpos_IS3"/>
    <property type="match status" value="1"/>
</dbReference>
<organism evidence="2 3">
    <name type="scientific">Hippea maritima (strain ATCC 700847 / DSM 10411 / MH2)</name>
    <dbReference type="NCBI Taxonomy" id="760142"/>
    <lineage>
        <taxon>Bacteria</taxon>
        <taxon>Pseudomonadati</taxon>
        <taxon>Campylobacterota</taxon>
        <taxon>Desulfurellia</taxon>
        <taxon>Desulfurellales</taxon>
        <taxon>Hippeaceae</taxon>
        <taxon>Hippea</taxon>
    </lineage>
</organism>
<dbReference type="HOGENOM" id="CLU_027402_4_1_7"/>
<dbReference type="Proteomes" id="UP000008139">
    <property type="component" value="Chromosome"/>
</dbReference>
<dbReference type="FunCoup" id="F2LUX2">
    <property type="interactions" value="52"/>
</dbReference>
<dbReference type="GO" id="GO:0003676">
    <property type="term" value="F:nucleic acid binding"/>
    <property type="evidence" value="ECO:0007669"/>
    <property type="project" value="InterPro"/>
</dbReference>
<dbReference type="InterPro" id="IPR036397">
    <property type="entry name" value="RNaseH_sf"/>
</dbReference>
<reference evidence="2 3" key="1">
    <citation type="journal article" date="2011" name="Stand. Genomic Sci.">
        <title>Complete genome sequence of the thermophilic sulfur-reducer Hippea maritima type strain (MH(2)).</title>
        <authorList>
            <person name="Huntemann M."/>
            <person name="Lu M."/>
            <person name="Nolan M."/>
            <person name="Lapidus A."/>
            <person name="Lucas S."/>
            <person name="Hammon N."/>
            <person name="Deshpande S."/>
            <person name="Cheng J.F."/>
            <person name="Tapia R."/>
            <person name="Han C."/>
            <person name="Goodwin L."/>
            <person name="Pitluck S."/>
            <person name="Liolios K."/>
            <person name="Pagani I."/>
            <person name="Ivanova N."/>
            <person name="Ovchinikova G."/>
            <person name="Pati A."/>
            <person name="Chen A."/>
            <person name="Palaniappan K."/>
            <person name="Land M."/>
            <person name="Hauser L."/>
            <person name="Jeffries C.D."/>
            <person name="Detter J.C."/>
            <person name="Brambilla E.M."/>
            <person name="Rohde M."/>
            <person name="Spring S."/>
            <person name="Goker M."/>
            <person name="Woyke T."/>
            <person name="Bristow J."/>
            <person name="Eisen J.A."/>
            <person name="Markowitz V."/>
            <person name="Hugenholtz P."/>
            <person name="Kyrpides N.C."/>
            <person name="Klenk H.P."/>
            <person name="Mavromatis K."/>
        </authorList>
    </citation>
    <scope>NUCLEOTIDE SEQUENCE [LARGE SCALE GENOMIC DNA]</scope>
    <source>
        <strain evidence="3">ATCC 700847 / DSM 10411 / MH2</strain>
    </source>
</reference>
<dbReference type="Pfam" id="PF13333">
    <property type="entry name" value="rve_2"/>
    <property type="match status" value="1"/>
</dbReference>
<evidence type="ECO:0000313" key="2">
    <source>
        <dbReference type="EMBL" id="AEA34641.1"/>
    </source>
</evidence>
<dbReference type="Pfam" id="PF00665">
    <property type="entry name" value="rve"/>
    <property type="match status" value="1"/>
</dbReference>
<dbReference type="STRING" id="760142.Hipma_1699"/>
<protein>
    <submittedName>
        <fullName evidence="2">Integrase catalytic region</fullName>
    </submittedName>
</protein>
<evidence type="ECO:0000259" key="1">
    <source>
        <dbReference type="PROSITE" id="PS50994"/>
    </source>
</evidence>
<dbReference type="Gene3D" id="3.30.420.10">
    <property type="entry name" value="Ribonuclease H-like superfamily/Ribonuclease H"/>
    <property type="match status" value="1"/>
</dbReference>
<dbReference type="GO" id="GO:0015074">
    <property type="term" value="P:DNA integration"/>
    <property type="evidence" value="ECO:0007669"/>
    <property type="project" value="InterPro"/>
</dbReference>
<dbReference type="PROSITE" id="PS50994">
    <property type="entry name" value="INTEGRASE"/>
    <property type="match status" value="1"/>
</dbReference>
<dbReference type="InterPro" id="IPR025948">
    <property type="entry name" value="HTH-like_dom"/>
</dbReference>
<reference evidence="3" key="2">
    <citation type="submission" date="2011-03" db="EMBL/GenBank/DDBJ databases">
        <title>The complete genome of Hippea maritima DSM 10411.</title>
        <authorList>
            <consortium name="US DOE Joint Genome Institute (JGI-PGF)"/>
            <person name="Lucas S."/>
            <person name="Copeland A."/>
            <person name="Lapidus A."/>
            <person name="Bruce D."/>
            <person name="Goodwin L."/>
            <person name="Pitluck S."/>
            <person name="Peters L."/>
            <person name="Kyrpides N."/>
            <person name="Mavromatis K."/>
            <person name="Pagani I."/>
            <person name="Ivanova N."/>
            <person name="Mikhailova N."/>
            <person name="Lu M."/>
            <person name="Detter J.C."/>
            <person name="Tapia R."/>
            <person name="Han C."/>
            <person name="Land M."/>
            <person name="Hauser L."/>
            <person name="Markowitz V."/>
            <person name="Cheng J.-F."/>
            <person name="Hugenholtz P."/>
            <person name="Woyke T."/>
            <person name="Wu D."/>
            <person name="Spring S."/>
            <person name="Schroeder M."/>
            <person name="Brambilla E."/>
            <person name="Klenk H.-P."/>
            <person name="Eisen J.A."/>
        </authorList>
    </citation>
    <scope>NUCLEOTIDE SEQUENCE [LARGE SCALE GENOMIC DNA]</scope>
    <source>
        <strain evidence="3">ATCC 700847 / DSM 10411 / MH2</strain>
    </source>
</reference>
<accession>F2LUX2</accession>
<sequence>MDLSTKRRLVQADENEELSDYRKHKLLGISRSYKYYEAKVNEKKIKIKQRIKEISEDEFMCVYGEVKVWKQLLSEGYQVSLNTVSKYRKEMGIKAILAVKPVFTTIPNSNDKKYPYKLKGVDIDRPNKVWSADITYVKTKFGTVYLAAVIDWYSKAILSWKISNIMDTDFVMDVLENALKKHPKPDIFNTDQGSQYTSYIHTKTLKENGIEISMDSKGRATDNIAIERFWRSAKVERIYLNEYNSISELREDIKNYINFYNNQRFHQSLNYKKPMEVYNEWLENNINKTKKAVKFFRKVA</sequence>
<keyword evidence="3" id="KW-1185">Reference proteome</keyword>